<proteinExistence type="predicted"/>
<reference evidence="1 2" key="1">
    <citation type="journal article" date="2021" name="Arch. Microbiol.">
        <title>Myceligenerans indicum sp. nov., an actinobacterium isolated from mangrove sediment of Sundarbans, India.</title>
        <authorList>
            <person name="Asha K."/>
            <person name="Bhadury P."/>
        </authorList>
    </citation>
    <scope>NUCLEOTIDE SEQUENCE [LARGE SCALE GENOMIC DNA]</scope>
    <source>
        <strain evidence="1 2">I2</strain>
    </source>
</reference>
<comment type="caution">
    <text evidence="1">The sequence shown here is derived from an EMBL/GenBank/DDBJ whole genome shotgun (WGS) entry which is preliminary data.</text>
</comment>
<evidence type="ECO:0000313" key="1">
    <source>
        <dbReference type="EMBL" id="MBL0884786.1"/>
    </source>
</evidence>
<accession>A0ABS1LET6</accession>
<dbReference type="EMBL" id="JABBYC010000001">
    <property type="protein sequence ID" value="MBL0884786.1"/>
    <property type="molecule type" value="Genomic_DNA"/>
</dbReference>
<protein>
    <submittedName>
        <fullName evidence="1">Uncharacterized protein</fullName>
    </submittedName>
</protein>
<name>A0ABS1LET6_9MICO</name>
<dbReference type="RefSeq" id="WP_201844617.1">
    <property type="nucleotide sequence ID" value="NZ_JABBYC010000001.1"/>
</dbReference>
<gene>
    <name evidence="1" type="ORF">HGK34_00565</name>
</gene>
<keyword evidence="2" id="KW-1185">Reference proteome</keyword>
<organism evidence="1 2">
    <name type="scientific">Myceligenerans indicum</name>
    <dbReference type="NCBI Taxonomy" id="2593663"/>
    <lineage>
        <taxon>Bacteria</taxon>
        <taxon>Bacillati</taxon>
        <taxon>Actinomycetota</taxon>
        <taxon>Actinomycetes</taxon>
        <taxon>Micrococcales</taxon>
        <taxon>Promicromonosporaceae</taxon>
        <taxon>Myceligenerans</taxon>
    </lineage>
</organism>
<evidence type="ECO:0000313" key="2">
    <source>
        <dbReference type="Proteomes" id="UP000675409"/>
    </source>
</evidence>
<sequence>MPWSAPVVADERRRRAGRAILAAFAALFAALALAGCGIGESGSREGFTAGADFSYMAEVADASDGTTHFGLIHGTVSSDGQVTGERRIVNVHDGSANDDTTEFTGQANEDGTATFHELGPDGGDVTATLEESESIMTTDVEPGVAATTWHRASLQAFNTAIRGGIQG</sequence>
<dbReference type="Proteomes" id="UP000675409">
    <property type="component" value="Unassembled WGS sequence"/>
</dbReference>